<comment type="subcellular location">
    <subcellularLocation>
        <location evidence="1">Secreted</location>
    </subcellularLocation>
</comment>
<keyword evidence="9" id="KW-1185">Reference proteome</keyword>
<feature type="signal peptide" evidence="6">
    <location>
        <begin position="1"/>
        <end position="20"/>
    </location>
</feature>
<keyword evidence="5" id="KW-0812">Transmembrane</keyword>
<evidence type="ECO:0000313" key="9">
    <source>
        <dbReference type="Proteomes" id="UP000824540"/>
    </source>
</evidence>
<reference evidence="8" key="1">
    <citation type="thesis" date="2021" institute="BYU ScholarsArchive" country="Provo, UT, USA">
        <title>Applications of and Algorithms for Genome Assembly and Genomic Analyses with an Emphasis on Marine Teleosts.</title>
        <authorList>
            <person name="Pickett B.D."/>
        </authorList>
    </citation>
    <scope>NUCLEOTIDE SEQUENCE</scope>
    <source>
        <strain evidence="8">HI-2016</strain>
    </source>
</reference>
<evidence type="ECO:0000256" key="1">
    <source>
        <dbReference type="ARBA" id="ARBA00004613"/>
    </source>
</evidence>
<name>A0A8T2MQW2_9TELE</name>
<feature type="domain" description="C1q" evidence="7">
    <location>
        <begin position="100"/>
        <end position="238"/>
    </location>
</feature>
<dbReference type="InterPro" id="IPR050822">
    <property type="entry name" value="Cerebellin_Synaptic_Org"/>
</dbReference>
<evidence type="ECO:0000256" key="5">
    <source>
        <dbReference type="SAM" id="Phobius"/>
    </source>
</evidence>
<dbReference type="InterPro" id="IPR001073">
    <property type="entry name" value="C1q_dom"/>
</dbReference>
<keyword evidence="2" id="KW-0964">Secreted</keyword>
<evidence type="ECO:0000313" key="8">
    <source>
        <dbReference type="EMBL" id="KAG9330504.1"/>
    </source>
</evidence>
<sequence length="269" mass="30059">MRTAVVLLVLLGCCLTGGQLQNEEREISQSTTQPDIWAELKELRDMVVSVETKLQTSESQVADLKRENEGIVTEQRVELAVTKVELGARIQTSESQVAELQRENEALNNMVGEQRTELGSVETRLKTSESQVAELQRESEGIFTAPVRGVYYIRFTDFVTTSDYTAAGIWLHKNGQIIVIGGYGKAGGSENYTSNAVVLQLEVGDQVYARLQSNHRVYDDHYNRCTFSGFLLFPITFSGFLLFPITFSGFLLFPISQLKSLEVKPHVPL</sequence>
<gene>
    <name evidence="8" type="ORF">JZ751_024195</name>
</gene>
<dbReference type="Proteomes" id="UP000824540">
    <property type="component" value="Unassembled WGS sequence"/>
</dbReference>
<dbReference type="InterPro" id="IPR008983">
    <property type="entry name" value="Tumour_necrosis_fac-like_dom"/>
</dbReference>
<feature type="coiled-coil region" evidence="4">
    <location>
        <begin position="40"/>
        <end position="138"/>
    </location>
</feature>
<dbReference type="SUPFAM" id="SSF49842">
    <property type="entry name" value="TNF-like"/>
    <property type="match status" value="1"/>
</dbReference>
<dbReference type="Pfam" id="PF00386">
    <property type="entry name" value="C1q"/>
    <property type="match status" value="1"/>
</dbReference>
<accession>A0A8T2MQW2</accession>
<keyword evidence="5" id="KW-1133">Transmembrane helix</keyword>
<dbReference type="PROSITE" id="PS50871">
    <property type="entry name" value="C1Q"/>
    <property type="match status" value="1"/>
</dbReference>
<protein>
    <recommendedName>
        <fullName evidence="7">C1q domain-containing protein</fullName>
    </recommendedName>
</protein>
<evidence type="ECO:0000256" key="6">
    <source>
        <dbReference type="SAM" id="SignalP"/>
    </source>
</evidence>
<dbReference type="GO" id="GO:0005576">
    <property type="term" value="C:extracellular region"/>
    <property type="evidence" value="ECO:0007669"/>
    <property type="project" value="UniProtKB-SubCell"/>
</dbReference>
<dbReference type="PRINTS" id="PR00007">
    <property type="entry name" value="COMPLEMNTC1Q"/>
</dbReference>
<dbReference type="AlphaFoldDB" id="A0A8T2MQW2"/>
<dbReference type="SMART" id="SM00110">
    <property type="entry name" value="C1Q"/>
    <property type="match status" value="1"/>
</dbReference>
<feature type="chain" id="PRO_5035882603" description="C1q domain-containing protein" evidence="6">
    <location>
        <begin position="21"/>
        <end position="269"/>
    </location>
</feature>
<comment type="caution">
    <text evidence="8">The sequence shown here is derived from an EMBL/GenBank/DDBJ whole genome shotgun (WGS) entry which is preliminary data.</text>
</comment>
<keyword evidence="3 6" id="KW-0732">Signal</keyword>
<dbReference type="EMBL" id="JAFBMS010000573">
    <property type="protein sequence ID" value="KAG9330504.1"/>
    <property type="molecule type" value="Genomic_DNA"/>
</dbReference>
<proteinExistence type="predicted"/>
<evidence type="ECO:0000256" key="4">
    <source>
        <dbReference type="SAM" id="Coils"/>
    </source>
</evidence>
<keyword evidence="4" id="KW-0175">Coiled coil</keyword>
<organism evidence="8 9">
    <name type="scientific">Albula glossodonta</name>
    <name type="common">roundjaw bonefish</name>
    <dbReference type="NCBI Taxonomy" id="121402"/>
    <lineage>
        <taxon>Eukaryota</taxon>
        <taxon>Metazoa</taxon>
        <taxon>Chordata</taxon>
        <taxon>Craniata</taxon>
        <taxon>Vertebrata</taxon>
        <taxon>Euteleostomi</taxon>
        <taxon>Actinopterygii</taxon>
        <taxon>Neopterygii</taxon>
        <taxon>Teleostei</taxon>
        <taxon>Albuliformes</taxon>
        <taxon>Albulidae</taxon>
        <taxon>Albula</taxon>
    </lineage>
</organism>
<dbReference type="OrthoDB" id="6154955at2759"/>
<evidence type="ECO:0000256" key="3">
    <source>
        <dbReference type="ARBA" id="ARBA00022729"/>
    </source>
</evidence>
<keyword evidence="5" id="KW-0472">Membrane</keyword>
<dbReference type="Gene3D" id="2.60.120.40">
    <property type="match status" value="1"/>
</dbReference>
<dbReference type="PANTHER" id="PTHR22923">
    <property type="entry name" value="CEREBELLIN-RELATED"/>
    <property type="match status" value="1"/>
</dbReference>
<evidence type="ECO:0000256" key="2">
    <source>
        <dbReference type="ARBA" id="ARBA00022525"/>
    </source>
</evidence>
<dbReference type="PANTHER" id="PTHR22923:SF102">
    <property type="entry name" value="CEREBELLIN 13-RELATED"/>
    <property type="match status" value="1"/>
</dbReference>
<feature type="transmembrane region" description="Helical" evidence="5">
    <location>
        <begin position="230"/>
        <end position="253"/>
    </location>
</feature>
<evidence type="ECO:0000259" key="7">
    <source>
        <dbReference type="PROSITE" id="PS50871"/>
    </source>
</evidence>